<dbReference type="KEGG" id="daf:Desaf_3180"/>
<dbReference type="AlphaFoldDB" id="F3Z3D5"/>
<dbReference type="InterPro" id="IPR058240">
    <property type="entry name" value="rSAM_sf"/>
</dbReference>
<dbReference type="InterPro" id="IPR051198">
    <property type="entry name" value="BchE-like"/>
</dbReference>
<reference evidence="7 8" key="1">
    <citation type="journal article" date="2011" name="J. Bacteriol.">
        <title>Genome sequence of the mercury-methylating and pleomorphic Desulfovibrio africanus Strain Walvis Bay.</title>
        <authorList>
            <person name="Brown S.D."/>
            <person name="Wall J.D."/>
            <person name="Kucken A.M."/>
            <person name="Gilmour C.C."/>
            <person name="Podar M."/>
            <person name="Brandt C.C."/>
            <person name="Teshima H."/>
            <person name="Detter J.C."/>
            <person name="Han C.S."/>
            <person name="Land M.L."/>
            <person name="Lucas S."/>
            <person name="Han J."/>
            <person name="Pennacchio L."/>
            <person name="Nolan M."/>
            <person name="Pitluck S."/>
            <person name="Woyke T."/>
            <person name="Goodwin L."/>
            <person name="Palumbo A.V."/>
            <person name="Elias D.A."/>
        </authorList>
    </citation>
    <scope>NUCLEOTIDE SEQUENCE [LARGE SCALE GENOMIC DNA]</scope>
    <source>
        <strain evidence="7 8">Walvis Bay</strain>
    </source>
</reference>
<evidence type="ECO:0000313" key="8">
    <source>
        <dbReference type="Proteomes" id="UP000007844"/>
    </source>
</evidence>
<evidence type="ECO:0000313" key="7">
    <source>
        <dbReference type="EMBL" id="EGJ51475.1"/>
    </source>
</evidence>
<comment type="cofactor">
    <cofactor evidence="1">
        <name>[4Fe-4S] cluster</name>
        <dbReference type="ChEBI" id="CHEBI:49883"/>
    </cofactor>
</comment>
<evidence type="ECO:0000256" key="4">
    <source>
        <dbReference type="ARBA" id="ARBA00023004"/>
    </source>
</evidence>
<keyword evidence="3" id="KW-0479">Metal-binding</keyword>
<name>F3Z3D5_DESAF</name>
<dbReference type="InterPro" id="IPR006638">
    <property type="entry name" value="Elp3/MiaA/NifB-like_rSAM"/>
</dbReference>
<dbReference type="Gene3D" id="3.80.30.20">
    <property type="entry name" value="tm_1862 like domain"/>
    <property type="match status" value="1"/>
</dbReference>
<dbReference type="SFLD" id="SFLDG01082">
    <property type="entry name" value="B12-binding_domain_containing"/>
    <property type="match status" value="1"/>
</dbReference>
<keyword evidence="8" id="KW-1185">Reference proteome</keyword>
<dbReference type="HOGENOM" id="CLU_609561_0_0_7"/>
<protein>
    <submittedName>
        <fullName evidence="7">Radical SAM domain protein</fullName>
    </submittedName>
</protein>
<feature type="domain" description="Radical SAM core" evidence="6">
    <location>
        <begin position="180"/>
        <end position="399"/>
    </location>
</feature>
<keyword evidence="2" id="KW-0949">S-adenosyl-L-methionine</keyword>
<keyword evidence="5" id="KW-0411">Iron-sulfur</keyword>
<gene>
    <name evidence="7" type="ORF">Desaf_3180</name>
</gene>
<dbReference type="InterPro" id="IPR023404">
    <property type="entry name" value="rSAM_horseshoe"/>
</dbReference>
<dbReference type="SUPFAM" id="SSF102114">
    <property type="entry name" value="Radical SAM enzymes"/>
    <property type="match status" value="1"/>
</dbReference>
<proteinExistence type="predicted"/>
<dbReference type="STRING" id="690850.Desaf_3180"/>
<dbReference type="SFLD" id="SFLDS00029">
    <property type="entry name" value="Radical_SAM"/>
    <property type="match status" value="1"/>
</dbReference>
<evidence type="ECO:0000256" key="2">
    <source>
        <dbReference type="ARBA" id="ARBA00022691"/>
    </source>
</evidence>
<dbReference type="SMART" id="SM00729">
    <property type="entry name" value="Elp3"/>
    <property type="match status" value="1"/>
</dbReference>
<dbReference type="InterPro" id="IPR007197">
    <property type="entry name" value="rSAM"/>
</dbReference>
<dbReference type="GO" id="GO:0003824">
    <property type="term" value="F:catalytic activity"/>
    <property type="evidence" value="ECO:0007669"/>
    <property type="project" value="InterPro"/>
</dbReference>
<evidence type="ECO:0000256" key="1">
    <source>
        <dbReference type="ARBA" id="ARBA00001966"/>
    </source>
</evidence>
<dbReference type="PROSITE" id="PS51918">
    <property type="entry name" value="RADICAL_SAM"/>
    <property type="match status" value="1"/>
</dbReference>
<dbReference type="Gene3D" id="3.40.50.280">
    <property type="entry name" value="Cobalamin-binding domain"/>
    <property type="match status" value="1"/>
</dbReference>
<sequence>MYNILLINPSKAFYKKDVDGAINAKHLNFGILSIASLFPQSITIYDCQWKDNEVIKCEISKIIKEKRTELVGISLISAYSEKCAFYIAQVIHNDFPEVNIIYGGKDHAPYIAKDLLDLYHAKAVIKTEGESFFNNLLKNDRRIHDCPGVIYKDINGKIIETDDEPNYIDIPSYDHSLYPNHLDYVPSIEISRGCNKECLFCTNNKSIQRQKNTDDIIREIEILKSTYGHEFCAYFQTPHFLLSKKELLKIIGYRNRKDRFTWRTQTSVNYLSEEHIKLLYAAGARAIDVGFESASLSMLQRMEKTKSPTEYLHQMKVALSIAADVGLRLKLNILLFAGETPETLLETANFLKDNLLSFHSFSAYPVMIYPGPRSEFFVSKIKSEFGGETYALPGSKSIQAVNLSPLINYEKALKIALLLGKSYQSSDMYLSQRRIGYLPHGYSLDSKNLPLEKLPFYSSESERTQAQETLQNILEGMK</sequence>
<dbReference type="eggNOG" id="COG1032">
    <property type="taxonomic scope" value="Bacteria"/>
</dbReference>
<dbReference type="Proteomes" id="UP000007844">
    <property type="component" value="Chromosome"/>
</dbReference>
<dbReference type="EMBL" id="CP003221">
    <property type="protein sequence ID" value="EGJ51475.1"/>
    <property type="molecule type" value="Genomic_DNA"/>
</dbReference>
<dbReference type="GO" id="GO:0051536">
    <property type="term" value="F:iron-sulfur cluster binding"/>
    <property type="evidence" value="ECO:0007669"/>
    <property type="project" value="UniProtKB-KW"/>
</dbReference>
<dbReference type="CDD" id="cd01335">
    <property type="entry name" value="Radical_SAM"/>
    <property type="match status" value="1"/>
</dbReference>
<accession>F3Z3D5</accession>
<dbReference type="RefSeq" id="WP_014261109.1">
    <property type="nucleotide sequence ID" value="NC_016629.1"/>
</dbReference>
<keyword evidence="4" id="KW-0408">Iron</keyword>
<evidence type="ECO:0000256" key="3">
    <source>
        <dbReference type="ARBA" id="ARBA00022723"/>
    </source>
</evidence>
<evidence type="ECO:0000259" key="6">
    <source>
        <dbReference type="PROSITE" id="PS51918"/>
    </source>
</evidence>
<evidence type="ECO:0000256" key="5">
    <source>
        <dbReference type="ARBA" id="ARBA00023014"/>
    </source>
</evidence>
<dbReference type="Pfam" id="PF04055">
    <property type="entry name" value="Radical_SAM"/>
    <property type="match status" value="1"/>
</dbReference>
<organism evidence="7 8">
    <name type="scientific">Desulfocurvibacter africanus subsp. africanus str. Walvis Bay</name>
    <dbReference type="NCBI Taxonomy" id="690850"/>
    <lineage>
        <taxon>Bacteria</taxon>
        <taxon>Pseudomonadati</taxon>
        <taxon>Thermodesulfobacteriota</taxon>
        <taxon>Desulfovibrionia</taxon>
        <taxon>Desulfovibrionales</taxon>
        <taxon>Desulfovibrionaceae</taxon>
        <taxon>Desulfocurvibacter</taxon>
    </lineage>
</organism>
<dbReference type="PANTHER" id="PTHR43409">
    <property type="entry name" value="ANAEROBIC MAGNESIUM-PROTOPORPHYRIN IX MONOMETHYL ESTER CYCLASE-RELATED"/>
    <property type="match status" value="1"/>
</dbReference>
<dbReference type="GO" id="GO:0046872">
    <property type="term" value="F:metal ion binding"/>
    <property type="evidence" value="ECO:0007669"/>
    <property type="project" value="UniProtKB-KW"/>
</dbReference>